<gene>
    <name evidence="3" type="ORF">DVS28_a3295</name>
</gene>
<dbReference type="Proteomes" id="UP000264006">
    <property type="component" value="Chromosome"/>
</dbReference>
<evidence type="ECO:0000256" key="1">
    <source>
        <dbReference type="SAM" id="MobiDB-lite"/>
    </source>
</evidence>
<evidence type="ECO:0008006" key="5">
    <source>
        <dbReference type="Google" id="ProtNLM"/>
    </source>
</evidence>
<sequence length="193" mass="19265">MRTRTTLVLAMLAVLAVVATACSSDDADTTPTVVPTIEATATTPADPMETAAPASSDPAVTPTAAAPAEPIPTEQNPTGEEATPDDAAAEDAAPGSAAALTFGTESPLEATACEQSGGAVLVTSTAGDQVRVQGGVDDAAMTYLFEGAEIAAETTTIEAPADDVTRYVGTFDGNETLGTESITAEFNVGLPLC</sequence>
<evidence type="ECO:0000256" key="2">
    <source>
        <dbReference type="SAM" id="SignalP"/>
    </source>
</evidence>
<name>A0A346Y0H3_9ACTN</name>
<protein>
    <recommendedName>
        <fullName evidence="5">Lipoprotein antigen</fullName>
    </recommendedName>
</protein>
<feature type="signal peptide" evidence="2">
    <location>
        <begin position="1"/>
        <end position="21"/>
    </location>
</feature>
<dbReference type="EMBL" id="CP031165">
    <property type="protein sequence ID" value="AXV07970.1"/>
    <property type="molecule type" value="Genomic_DNA"/>
</dbReference>
<reference evidence="3 4" key="1">
    <citation type="submission" date="2018-09" db="EMBL/GenBank/DDBJ databases">
        <title>Complete genome sequence of Euzebya sp. DY32-46 isolated from seawater of Pacific Ocean.</title>
        <authorList>
            <person name="Xu L."/>
            <person name="Wu Y.-H."/>
            <person name="Xu X.-W."/>
        </authorList>
    </citation>
    <scope>NUCLEOTIDE SEQUENCE [LARGE SCALE GENOMIC DNA]</scope>
    <source>
        <strain evidence="3 4">DY32-46</strain>
    </source>
</reference>
<evidence type="ECO:0000313" key="4">
    <source>
        <dbReference type="Proteomes" id="UP000264006"/>
    </source>
</evidence>
<proteinExistence type="predicted"/>
<accession>A0A346Y0H3</accession>
<organism evidence="3 4">
    <name type="scientific">Euzebya pacifica</name>
    <dbReference type="NCBI Taxonomy" id="1608957"/>
    <lineage>
        <taxon>Bacteria</taxon>
        <taxon>Bacillati</taxon>
        <taxon>Actinomycetota</taxon>
        <taxon>Nitriliruptoria</taxon>
        <taxon>Euzebyales</taxon>
    </lineage>
</organism>
<dbReference type="RefSeq" id="WP_164710633.1">
    <property type="nucleotide sequence ID" value="NZ_CP031165.1"/>
</dbReference>
<evidence type="ECO:0000313" key="3">
    <source>
        <dbReference type="EMBL" id="AXV07970.1"/>
    </source>
</evidence>
<feature type="region of interest" description="Disordered" evidence="1">
    <location>
        <begin position="39"/>
        <end position="96"/>
    </location>
</feature>
<dbReference type="KEGG" id="euz:DVS28_a3295"/>
<feature type="compositionally biased region" description="Low complexity" evidence="1">
    <location>
        <begin position="50"/>
        <end position="81"/>
    </location>
</feature>
<dbReference type="AlphaFoldDB" id="A0A346Y0H3"/>
<feature type="chain" id="PRO_5038619454" description="Lipoprotein antigen" evidence="2">
    <location>
        <begin position="22"/>
        <end position="193"/>
    </location>
</feature>
<keyword evidence="4" id="KW-1185">Reference proteome</keyword>
<keyword evidence="2" id="KW-0732">Signal</keyword>
<dbReference type="PROSITE" id="PS51257">
    <property type="entry name" value="PROKAR_LIPOPROTEIN"/>
    <property type="match status" value="1"/>
</dbReference>